<keyword evidence="2" id="KW-1185">Reference proteome</keyword>
<protein>
    <submittedName>
        <fullName evidence="1">Uncharacterized protein</fullName>
    </submittedName>
</protein>
<reference evidence="1" key="2">
    <citation type="submission" date="2025-09" db="UniProtKB">
        <authorList>
            <consortium name="Ensembl"/>
        </authorList>
    </citation>
    <scope>IDENTIFICATION</scope>
</reference>
<reference evidence="1" key="1">
    <citation type="submission" date="2025-08" db="UniProtKB">
        <authorList>
            <consortium name="Ensembl"/>
        </authorList>
    </citation>
    <scope>IDENTIFICATION</scope>
</reference>
<proteinExistence type="predicted"/>
<evidence type="ECO:0000313" key="1">
    <source>
        <dbReference type="Ensembl" id="ENSCABP00000003177.1"/>
    </source>
</evidence>
<evidence type="ECO:0000313" key="2">
    <source>
        <dbReference type="Proteomes" id="UP000694404"/>
    </source>
</evidence>
<dbReference type="Proteomes" id="UP000694404">
    <property type="component" value="Unplaced"/>
</dbReference>
<name>A0A8C0G7Y0_CHEAB</name>
<accession>A0A8C0G7Y0</accession>
<dbReference type="AlphaFoldDB" id="A0A8C0G7Y0"/>
<organism evidence="1 2">
    <name type="scientific">Chelonoidis abingdonii</name>
    <name type="common">Abingdon island giant tortoise</name>
    <name type="synonym">Testudo abingdonii</name>
    <dbReference type="NCBI Taxonomy" id="106734"/>
    <lineage>
        <taxon>Eukaryota</taxon>
        <taxon>Metazoa</taxon>
        <taxon>Chordata</taxon>
        <taxon>Craniata</taxon>
        <taxon>Vertebrata</taxon>
        <taxon>Euteleostomi</taxon>
        <taxon>Archelosauria</taxon>
        <taxon>Testudinata</taxon>
        <taxon>Testudines</taxon>
        <taxon>Cryptodira</taxon>
        <taxon>Durocryptodira</taxon>
        <taxon>Testudinoidea</taxon>
        <taxon>Testudinidae</taxon>
        <taxon>Chelonoidis</taxon>
    </lineage>
</organism>
<sequence>MRQQLPSAPWCRAGWGHLQFYLSSVTEITSGHEQPPHSPSFIFSSLLCSPGFKAWESPRPAPLWGAPGTGASPKLAAIPARSLTRERSGC</sequence>
<dbReference type="Ensembl" id="ENSCABT00000003447.1">
    <property type="protein sequence ID" value="ENSCABP00000003177.1"/>
    <property type="gene ID" value="ENSCABG00000002439.1"/>
</dbReference>